<dbReference type="Proteomes" id="UP000221165">
    <property type="component" value="Unassembled WGS sequence"/>
</dbReference>
<dbReference type="VEuPathDB" id="ToxoDB:CSUI_002839"/>
<evidence type="ECO:0000256" key="1">
    <source>
        <dbReference type="SAM" id="MobiDB-lite"/>
    </source>
</evidence>
<name>A0A2C6L4Y1_9APIC</name>
<reference evidence="2 3" key="1">
    <citation type="journal article" date="2017" name="Int. J. Parasitol.">
        <title>The genome of the protozoan parasite Cystoisospora suis and a reverse vaccinology approach to identify vaccine candidates.</title>
        <authorList>
            <person name="Palmieri N."/>
            <person name="Shrestha A."/>
            <person name="Ruttkowski B."/>
            <person name="Beck T."/>
            <person name="Vogl C."/>
            <person name="Tomley F."/>
            <person name="Blake D.P."/>
            <person name="Joachim A."/>
        </authorList>
    </citation>
    <scope>NUCLEOTIDE SEQUENCE [LARGE SCALE GENOMIC DNA]</scope>
    <source>
        <strain evidence="2 3">Wien I</strain>
    </source>
</reference>
<protein>
    <submittedName>
        <fullName evidence="2">Uncharacterized protein</fullName>
    </submittedName>
</protein>
<feature type="compositionally biased region" description="Basic residues" evidence="1">
    <location>
        <begin position="31"/>
        <end position="40"/>
    </location>
</feature>
<feature type="non-terminal residue" evidence="2">
    <location>
        <position position="1"/>
    </location>
</feature>
<evidence type="ECO:0000313" key="2">
    <source>
        <dbReference type="EMBL" id="PHJ23309.1"/>
    </source>
</evidence>
<dbReference type="AlphaFoldDB" id="A0A2C6L4Y1"/>
<keyword evidence="3" id="KW-1185">Reference proteome</keyword>
<organism evidence="2 3">
    <name type="scientific">Cystoisospora suis</name>
    <dbReference type="NCBI Taxonomy" id="483139"/>
    <lineage>
        <taxon>Eukaryota</taxon>
        <taxon>Sar</taxon>
        <taxon>Alveolata</taxon>
        <taxon>Apicomplexa</taxon>
        <taxon>Conoidasida</taxon>
        <taxon>Coccidia</taxon>
        <taxon>Eucoccidiorida</taxon>
        <taxon>Eimeriorina</taxon>
        <taxon>Sarcocystidae</taxon>
        <taxon>Cystoisospora</taxon>
    </lineage>
</organism>
<dbReference type="EMBL" id="MIGC01001205">
    <property type="protein sequence ID" value="PHJ23309.1"/>
    <property type="molecule type" value="Genomic_DNA"/>
</dbReference>
<comment type="caution">
    <text evidence="2">The sequence shown here is derived from an EMBL/GenBank/DDBJ whole genome shotgun (WGS) entry which is preliminary data.</text>
</comment>
<sequence length="40" mass="4655">LDYSVFLSLFACRFFLRSSSVSSVGEEGQSHRKRRKDPMM</sequence>
<evidence type="ECO:0000313" key="3">
    <source>
        <dbReference type="Proteomes" id="UP000221165"/>
    </source>
</evidence>
<dbReference type="GeneID" id="94426249"/>
<dbReference type="RefSeq" id="XP_067924985.1">
    <property type="nucleotide sequence ID" value="XM_068063038.1"/>
</dbReference>
<proteinExistence type="predicted"/>
<accession>A0A2C6L4Y1</accession>
<feature type="region of interest" description="Disordered" evidence="1">
    <location>
        <begin position="21"/>
        <end position="40"/>
    </location>
</feature>
<gene>
    <name evidence="2" type="ORF">CSUI_002839</name>
</gene>